<dbReference type="InterPro" id="IPR040364">
    <property type="entry name" value="TTC21A/TTC21B"/>
</dbReference>
<keyword evidence="2" id="KW-0802">TPR repeat</keyword>
<keyword evidence="6" id="KW-1185">Reference proteome</keyword>
<dbReference type="PANTHER" id="PTHR14699">
    <property type="entry name" value="STI2 PROTEIN-RELATED"/>
    <property type="match status" value="1"/>
</dbReference>
<dbReference type="PANTHER" id="PTHR14699:SF0">
    <property type="entry name" value="TETRATRICOPEPTIDE REPEAT PROTEIN 21 HOMOLOG"/>
    <property type="match status" value="1"/>
</dbReference>
<comment type="caution">
    <text evidence="5">The sequence shown here is derived from an EMBL/GenBank/DDBJ whole genome shotgun (WGS) entry which is preliminary data.</text>
</comment>
<name>A0A7J7JUJ7_BUGNE</name>
<dbReference type="InterPro" id="IPR056835">
    <property type="entry name" value="ARM_TT21_5th"/>
</dbReference>
<dbReference type="InterPro" id="IPR011990">
    <property type="entry name" value="TPR-like_helical_dom_sf"/>
</dbReference>
<dbReference type="Pfam" id="PF25064">
    <property type="entry name" value="ARM_TT21_5th"/>
    <property type="match status" value="1"/>
</dbReference>
<dbReference type="GO" id="GO:0035721">
    <property type="term" value="P:intraciliary retrograde transport"/>
    <property type="evidence" value="ECO:0007669"/>
    <property type="project" value="TreeGrafter"/>
</dbReference>
<dbReference type="GO" id="GO:0030991">
    <property type="term" value="C:intraciliary transport particle A"/>
    <property type="evidence" value="ECO:0007669"/>
    <property type="project" value="TreeGrafter"/>
</dbReference>
<evidence type="ECO:0000259" key="4">
    <source>
        <dbReference type="Pfam" id="PF25064"/>
    </source>
</evidence>
<evidence type="ECO:0000256" key="2">
    <source>
        <dbReference type="PROSITE-ProRule" id="PRU00339"/>
    </source>
</evidence>
<evidence type="ECO:0000259" key="3">
    <source>
        <dbReference type="Pfam" id="PF25063"/>
    </source>
</evidence>
<feature type="domain" description="Tetratricopeptide repeat protein 21A/21B C-terminal ARM" evidence="3">
    <location>
        <begin position="81"/>
        <end position="287"/>
    </location>
</feature>
<evidence type="ECO:0000313" key="6">
    <source>
        <dbReference type="Proteomes" id="UP000593567"/>
    </source>
</evidence>
<dbReference type="InterPro" id="IPR019734">
    <property type="entry name" value="TPR_rpt"/>
</dbReference>
<evidence type="ECO:0000313" key="5">
    <source>
        <dbReference type="EMBL" id="KAF6029048.1"/>
    </source>
</evidence>
<comment type="similarity">
    <text evidence="1">Belongs to the TTC21 family.</text>
</comment>
<dbReference type="GO" id="GO:0061512">
    <property type="term" value="P:protein localization to cilium"/>
    <property type="evidence" value="ECO:0007669"/>
    <property type="project" value="TreeGrafter"/>
</dbReference>
<dbReference type="SUPFAM" id="SSF48452">
    <property type="entry name" value="TPR-like"/>
    <property type="match status" value="1"/>
</dbReference>
<dbReference type="AlphaFoldDB" id="A0A7J7JUJ7"/>
<proteinExistence type="inferred from homology"/>
<dbReference type="OrthoDB" id="10259630at2759"/>
<dbReference type="PROSITE" id="PS50005">
    <property type="entry name" value="TPR"/>
    <property type="match status" value="1"/>
</dbReference>
<dbReference type="SMART" id="SM00028">
    <property type="entry name" value="TPR"/>
    <property type="match status" value="2"/>
</dbReference>
<feature type="repeat" description="TPR" evidence="2">
    <location>
        <begin position="173"/>
        <end position="206"/>
    </location>
</feature>
<dbReference type="EMBL" id="VXIV02001859">
    <property type="protein sequence ID" value="KAF6029048.1"/>
    <property type="molecule type" value="Genomic_DNA"/>
</dbReference>
<dbReference type="Gene3D" id="1.25.40.10">
    <property type="entry name" value="Tetratricopeptide repeat domain"/>
    <property type="match status" value="1"/>
</dbReference>
<dbReference type="InterPro" id="IPR056834">
    <property type="entry name" value="ARM_TT21_C"/>
</dbReference>
<dbReference type="Pfam" id="PF25063">
    <property type="entry name" value="ARM_TT21_C"/>
    <property type="match status" value="1"/>
</dbReference>
<accession>A0A7J7JUJ7</accession>
<evidence type="ECO:0000256" key="1">
    <source>
        <dbReference type="ARBA" id="ARBA00010935"/>
    </source>
</evidence>
<dbReference type="GO" id="GO:0005929">
    <property type="term" value="C:cilium"/>
    <property type="evidence" value="ECO:0007669"/>
    <property type="project" value="GOC"/>
</dbReference>
<protein>
    <submittedName>
        <fullName evidence="5">TTC21B</fullName>
    </submittedName>
</protein>
<feature type="domain" description="Tetratricopeptide repeat protein 21A/21B fifth ARM repeats" evidence="4">
    <location>
        <begin position="3"/>
        <end position="48"/>
    </location>
</feature>
<sequence length="292" mass="33410">MIAGYNYCKGLHLWYAGDPNGAIKCFNMARKDSEFGPQATYALIEICLNPDNVTVGGEVFESMSPDVSEGEKERNVLAVRTAEKLLRDLKPKPGDIRPKLLENMMLLQTKNKAHMEAALQSFTDIATENKDHVGAVYGMAAAHMMLKQSPRARNQLKRLMKAPWNMEDAEDLEKAWLLMADIYIQSNKHDLALETLKKAIAYNKSCCKAYEYMGFIMEKEQSFKSAADNYEMAWKYGNKNNPHIGYKLGFNYLKAKRYVDAIDIAHHVLKNHPQYPKIRKDILERARLNIRI</sequence>
<reference evidence="5" key="1">
    <citation type="submission" date="2020-06" db="EMBL/GenBank/DDBJ databases">
        <title>Draft genome of Bugula neritina, a colonial animal packing powerful symbionts and potential medicines.</title>
        <authorList>
            <person name="Rayko M."/>
        </authorList>
    </citation>
    <scope>NUCLEOTIDE SEQUENCE [LARGE SCALE GENOMIC DNA]</scope>
    <source>
        <strain evidence="5">Kwan_BN1</strain>
    </source>
</reference>
<dbReference type="FunFam" id="1.25.40.10:FF:000377">
    <property type="entry name" value="Tetratricopeptide repeat domain 21B"/>
    <property type="match status" value="1"/>
</dbReference>
<dbReference type="Proteomes" id="UP000593567">
    <property type="component" value="Unassembled WGS sequence"/>
</dbReference>
<gene>
    <name evidence="5" type="ORF">EB796_012643</name>
</gene>
<organism evidence="5 6">
    <name type="scientific">Bugula neritina</name>
    <name type="common">Brown bryozoan</name>
    <name type="synonym">Sertularia neritina</name>
    <dbReference type="NCBI Taxonomy" id="10212"/>
    <lineage>
        <taxon>Eukaryota</taxon>
        <taxon>Metazoa</taxon>
        <taxon>Spiralia</taxon>
        <taxon>Lophotrochozoa</taxon>
        <taxon>Bryozoa</taxon>
        <taxon>Gymnolaemata</taxon>
        <taxon>Cheilostomatida</taxon>
        <taxon>Flustrina</taxon>
        <taxon>Buguloidea</taxon>
        <taxon>Bugulidae</taxon>
        <taxon>Bugula</taxon>
    </lineage>
</organism>